<dbReference type="SUPFAM" id="SSF118352">
    <property type="entry name" value="HSP33 redox switch-like"/>
    <property type="match status" value="1"/>
</dbReference>
<evidence type="ECO:0000313" key="8">
    <source>
        <dbReference type="Proteomes" id="UP001597380"/>
    </source>
</evidence>
<dbReference type="Proteomes" id="UP001597380">
    <property type="component" value="Unassembled WGS sequence"/>
</dbReference>
<dbReference type="InterPro" id="IPR000397">
    <property type="entry name" value="Heat_shock_Hsp33"/>
</dbReference>
<proteinExistence type="inferred from homology"/>
<dbReference type="NCBIfam" id="NF001033">
    <property type="entry name" value="PRK00114.1"/>
    <property type="match status" value="1"/>
</dbReference>
<keyword evidence="2 6" id="KW-0862">Zinc</keyword>
<comment type="subcellular location">
    <subcellularLocation>
        <location evidence="6">Cytoplasm</location>
    </subcellularLocation>
</comment>
<dbReference type="Gene3D" id="1.10.287.480">
    <property type="entry name" value="helix hairpin bin"/>
    <property type="match status" value="1"/>
</dbReference>
<protein>
    <recommendedName>
        <fullName evidence="6">33 kDa chaperonin</fullName>
    </recommendedName>
    <alternativeName>
        <fullName evidence="6">Heat shock protein 33 homolog</fullName>
        <shortName evidence="6">HSP33</shortName>
    </alternativeName>
</protein>
<keyword evidence="4 6" id="KW-0143">Chaperone</keyword>
<dbReference type="EMBL" id="JBHUHT010000013">
    <property type="protein sequence ID" value="MFD2096869.1"/>
    <property type="molecule type" value="Genomic_DNA"/>
</dbReference>
<dbReference type="RefSeq" id="WP_345339576.1">
    <property type="nucleotide sequence ID" value="NZ_BAABLI010000009.1"/>
</dbReference>
<organism evidence="7 8">
    <name type="scientific">Corallincola platygyrae</name>
    <dbReference type="NCBI Taxonomy" id="1193278"/>
    <lineage>
        <taxon>Bacteria</taxon>
        <taxon>Pseudomonadati</taxon>
        <taxon>Pseudomonadota</taxon>
        <taxon>Gammaproteobacteria</taxon>
        <taxon>Alteromonadales</taxon>
        <taxon>Psychromonadaceae</taxon>
        <taxon>Corallincola</taxon>
    </lineage>
</organism>
<comment type="caution">
    <text evidence="7">The sequence shown here is derived from an EMBL/GenBank/DDBJ whole genome shotgun (WGS) entry which is preliminary data.</text>
</comment>
<evidence type="ECO:0000256" key="1">
    <source>
        <dbReference type="ARBA" id="ARBA00022490"/>
    </source>
</evidence>
<dbReference type="PIRSF" id="PIRSF005261">
    <property type="entry name" value="Heat_shock_Hsp33"/>
    <property type="match status" value="1"/>
</dbReference>
<evidence type="ECO:0000256" key="2">
    <source>
        <dbReference type="ARBA" id="ARBA00022833"/>
    </source>
</evidence>
<evidence type="ECO:0000256" key="4">
    <source>
        <dbReference type="ARBA" id="ARBA00023186"/>
    </source>
</evidence>
<dbReference type="InterPro" id="IPR016154">
    <property type="entry name" value="Heat_shock_Hsp33_C"/>
</dbReference>
<dbReference type="Gene3D" id="3.90.1280.10">
    <property type="entry name" value="HSP33 redox switch-like"/>
    <property type="match status" value="1"/>
</dbReference>
<dbReference type="SUPFAM" id="SSF64397">
    <property type="entry name" value="Hsp33 domain"/>
    <property type="match status" value="1"/>
</dbReference>
<feature type="disulfide bond" description="Redox-active" evidence="6">
    <location>
        <begin position="227"/>
        <end position="229"/>
    </location>
</feature>
<comment type="similarity">
    <text evidence="6">Belongs to the HSP33 family.</text>
</comment>
<keyword evidence="1 6" id="KW-0963">Cytoplasm</keyword>
<dbReference type="PANTHER" id="PTHR30111:SF1">
    <property type="entry name" value="33 KDA CHAPERONIN"/>
    <property type="match status" value="1"/>
</dbReference>
<dbReference type="PANTHER" id="PTHR30111">
    <property type="entry name" value="33 KDA CHAPERONIN"/>
    <property type="match status" value="1"/>
</dbReference>
<dbReference type="InterPro" id="IPR016153">
    <property type="entry name" value="Heat_shock_Hsp33_N"/>
</dbReference>
<gene>
    <name evidence="6 7" type="primary">hslO</name>
    <name evidence="7" type="ORF">ACFSJ3_12800</name>
</gene>
<dbReference type="CDD" id="cd00498">
    <property type="entry name" value="Hsp33"/>
    <property type="match status" value="1"/>
</dbReference>
<dbReference type="InterPro" id="IPR023212">
    <property type="entry name" value="Hsp33_helix_hairpin_bin_dom_sf"/>
</dbReference>
<keyword evidence="3 6" id="KW-1015">Disulfide bond</keyword>
<accession>A0ABW4XPT7</accession>
<dbReference type="Gene3D" id="3.55.30.10">
    <property type="entry name" value="Hsp33 domain"/>
    <property type="match status" value="1"/>
</dbReference>
<name>A0ABW4XPT7_9GAMM</name>
<keyword evidence="8" id="KW-1185">Reference proteome</keyword>
<evidence type="ECO:0000256" key="6">
    <source>
        <dbReference type="HAMAP-Rule" id="MF_00117"/>
    </source>
</evidence>
<comment type="PTM">
    <text evidence="6">Under oxidizing conditions two disulfide bonds are formed involving the reactive cysteines. Under reducing conditions zinc is bound to the reactive cysteines and the protein is inactive.</text>
</comment>
<feature type="disulfide bond" description="Redox-active" evidence="6">
    <location>
        <begin position="260"/>
        <end position="263"/>
    </location>
</feature>
<dbReference type="HAMAP" id="MF_00117">
    <property type="entry name" value="HslO"/>
    <property type="match status" value="1"/>
</dbReference>
<dbReference type="Pfam" id="PF01430">
    <property type="entry name" value="HSP33"/>
    <property type="match status" value="1"/>
</dbReference>
<evidence type="ECO:0000313" key="7">
    <source>
        <dbReference type="EMBL" id="MFD2096869.1"/>
    </source>
</evidence>
<evidence type="ECO:0000256" key="5">
    <source>
        <dbReference type="ARBA" id="ARBA00023284"/>
    </source>
</evidence>
<sequence length="290" mass="32151">MPTNQQPDALYRYLFEEAHVRGELVQVKDAYQAMIANHDYPPAVAKLLGELFAVTSLLTATLKFEGSITVQLQGDGPLRLAVINGDHEQKMRGVARFEGTPEGDNLSTLLGKGHMVITIAPDEGERYQGVVALDSSLSATIENYFAQSEQLATQVRLFASEAQCAGMLLQVLPVAEQAKEQFEHLAQLTGTISAEELFTLSAQEVLHRLYHQEEVRLFDPQPVKFHCGCSRERTASALKTMPKAELDALIDELGKIEIVCEYCRDKQYFDAIDIDALFTDSPQISDHSAH</sequence>
<evidence type="ECO:0000256" key="3">
    <source>
        <dbReference type="ARBA" id="ARBA00023157"/>
    </source>
</evidence>
<comment type="function">
    <text evidence="6">Redox regulated molecular chaperone. Protects both thermally unfolding and oxidatively damaged proteins from irreversible aggregation. Plays an important role in the bacterial defense system toward oxidative stress.</text>
</comment>
<reference evidence="8" key="1">
    <citation type="journal article" date="2019" name="Int. J. Syst. Evol. Microbiol.">
        <title>The Global Catalogue of Microorganisms (GCM) 10K type strain sequencing project: providing services to taxonomists for standard genome sequencing and annotation.</title>
        <authorList>
            <consortium name="The Broad Institute Genomics Platform"/>
            <consortium name="The Broad Institute Genome Sequencing Center for Infectious Disease"/>
            <person name="Wu L."/>
            <person name="Ma J."/>
        </authorList>
    </citation>
    <scope>NUCLEOTIDE SEQUENCE [LARGE SCALE GENOMIC DNA]</scope>
    <source>
        <strain evidence="8">CGMCC 1.10992</strain>
    </source>
</reference>
<keyword evidence="5 6" id="KW-0676">Redox-active center</keyword>